<dbReference type="CDD" id="cd07302">
    <property type="entry name" value="CHD"/>
    <property type="match status" value="1"/>
</dbReference>
<evidence type="ECO:0000256" key="7">
    <source>
        <dbReference type="ARBA" id="ARBA00023134"/>
    </source>
</evidence>
<keyword evidence="11 13" id="KW-0456">Lyase</keyword>
<feature type="non-terminal residue" evidence="15">
    <location>
        <position position="1"/>
    </location>
</feature>
<dbReference type="GO" id="GO:0035556">
    <property type="term" value="P:intracellular signal transduction"/>
    <property type="evidence" value="ECO:0007669"/>
    <property type="project" value="InterPro"/>
</dbReference>
<dbReference type="EC" id="4.6.1.2" evidence="2"/>
<feature type="domain" description="Guanylate cyclase" evidence="14">
    <location>
        <begin position="1"/>
        <end position="110"/>
    </location>
</feature>
<dbReference type="Gene3D" id="3.30.70.1230">
    <property type="entry name" value="Nucleotide cyclase"/>
    <property type="match status" value="1"/>
</dbReference>
<keyword evidence="9 15" id="KW-0675">Receptor</keyword>
<evidence type="ECO:0000256" key="4">
    <source>
        <dbReference type="ARBA" id="ARBA00022729"/>
    </source>
</evidence>
<keyword evidence="6" id="KW-1133">Transmembrane helix</keyword>
<name>A0AAV1QJB3_SCOSC</name>
<dbReference type="Pfam" id="PF00211">
    <property type="entry name" value="Guanylate_cyc"/>
    <property type="match status" value="1"/>
</dbReference>
<evidence type="ECO:0000256" key="10">
    <source>
        <dbReference type="ARBA" id="ARBA00023180"/>
    </source>
</evidence>
<dbReference type="PANTHER" id="PTHR11920:SF491">
    <property type="entry name" value="GUANYLATE CYCLASE"/>
    <property type="match status" value="1"/>
</dbReference>
<evidence type="ECO:0000256" key="5">
    <source>
        <dbReference type="ARBA" id="ARBA00022741"/>
    </source>
</evidence>
<dbReference type="EMBL" id="CAWUFR010001693">
    <property type="protein sequence ID" value="CAK6984233.1"/>
    <property type="molecule type" value="Genomic_DNA"/>
</dbReference>
<dbReference type="InterPro" id="IPR029787">
    <property type="entry name" value="Nucleotide_cyclase"/>
</dbReference>
<organism evidence="15 16">
    <name type="scientific">Scomber scombrus</name>
    <name type="common">Atlantic mackerel</name>
    <name type="synonym">Scomber vernalis</name>
    <dbReference type="NCBI Taxonomy" id="13677"/>
    <lineage>
        <taxon>Eukaryota</taxon>
        <taxon>Metazoa</taxon>
        <taxon>Chordata</taxon>
        <taxon>Craniata</taxon>
        <taxon>Vertebrata</taxon>
        <taxon>Euteleostomi</taxon>
        <taxon>Actinopterygii</taxon>
        <taxon>Neopterygii</taxon>
        <taxon>Teleostei</taxon>
        <taxon>Neoteleostei</taxon>
        <taxon>Acanthomorphata</taxon>
        <taxon>Pelagiaria</taxon>
        <taxon>Scombriformes</taxon>
        <taxon>Scombridae</taxon>
        <taxon>Scomber</taxon>
    </lineage>
</organism>
<keyword evidence="12" id="KW-0141">cGMP biosynthesis</keyword>
<evidence type="ECO:0000313" key="15">
    <source>
        <dbReference type="EMBL" id="CAK6984233.1"/>
    </source>
</evidence>
<dbReference type="GO" id="GO:0001653">
    <property type="term" value="F:peptide receptor activity"/>
    <property type="evidence" value="ECO:0007669"/>
    <property type="project" value="TreeGrafter"/>
</dbReference>
<dbReference type="PROSITE" id="PS50125">
    <property type="entry name" value="GUANYLATE_CYCLASE_2"/>
    <property type="match status" value="1"/>
</dbReference>
<reference evidence="15 16" key="1">
    <citation type="submission" date="2024-01" db="EMBL/GenBank/DDBJ databases">
        <authorList>
            <person name="Alioto T."/>
            <person name="Alioto T."/>
            <person name="Gomez Garrido J."/>
        </authorList>
    </citation>
    <scope>NUCLEOTIDE SEQUENCE [LARGE SCALE GENOMIC DNA]</scope>
</reference>
<keyword evidence="10" id="KW-0325">Glycoprotein</keyword>
<evidence type="ECO:0000256" key="13">
    <source>
        <dbReference type="RuleBase" id="RU000405"/>
    </source>
</evidence>
<dbReference type="FunFam" id="3.30.70.1230:FF:000004">
    <property type="entry name" value="Guanylate cyclase"/>
    <property type="match status" value="1"/>
</dbReference>
<dbReference type="SMART" id="SM00044">
    <property type="entry name" value="CYCc"/>
    <property type="match status" value="1"/>
</dbReference>
<dbReference type="GO" id="GO:0005525">
    <property type="term" value="F:GTP binding"/>
    <property type="evidence" value="ECO:0007669"/>
    <property type="project" value="UniProtKB-KW"/>
</dbReference>
<protein>
    <recommendedName>
        <fullName evidence="2">guanylate cyclase</fullName>
        <ecNumber evidence="2">4.6.1.2</ecNumber>
    </recommendedName>
</protein>
<evidence type="ECO:0000256" key="12">
    <source>
        <dbReference type="ARBA" id="ARBA00023293"/>
    </source>
</evidence>
<dbReference type="InterPro" id="IPR018297">
    <property type="entry name" value="A/G_cyclase_CS"/>
</dbReference>
<comment type="caution">
    <text evidence="15">The sequence shown here is derived from an EMBL/GenBank/DDBJ whole genome shotgun (WGS) entry which is preliminary data.</text>
</comment>
<accession>A0AAV1QJB3</accession>
<dbReference type="InterPro" id="IPR001054">
    <property type="entry name" value="A/G_cyclase"/>
</dbReference>
<keyword evidence="3" id="KW-0812">Transmembrane</keyword>
<dbReference type="GO" id="GO:0004383">
    <property type="term" value="F:guanylate cyclase activity"/>
    <property type="evidence" value="ECO:0007669"/>
    <property type="project" value="UniProtKB-EC"/>
</dbReference>
<evidence type="ECO:0000256" key="11">
    <source>
        <dbReference type="ARBA" id="ARBA00023239"/>
    </source>
</evidence>
<keyword evidence="5" id="KW-0547">Nucleotide-binding</keyword>
<dbReference type="Proteomes" id="UP001314229">
    <property type="component" value="Unassembled WGS sequence"/>
</dbReference>
<dbReference type="SUPFAM" id="SSF55073">
    <property type="entry name" value="Nucleotide cyclase"/>
    <property type="match status" value="1"/>
</dbReference>
<evidence type="ECO:0000256" key="2">
    <source>
        <dbReference type="ARBA" id="ARBA00012202"/>
    </source>
</evidence>
<dbReference type="InterPro" id="IPR050401">
    <property type="entry name" value="Cyclic_nucleotide_synthase"/>
</dbReference>
<dbReference type="GO" id="GO:0007168">
    <property type="term" value="P:receptor guanylyl cyclase signaling pathway"/>
    <property type="evidence" value="ECO:0007669"/>
    <property type="project" value="TreeGrafter"/>
</dbReference>
<dbReference type="GO" id="GO:0005886">
    <property type="term" value="C:plasma membrane"/>
    <property type="evidence" value="ECO:0007669"/>
    <property type="project" value="TreeGrafter"/>
</dbReference>
<keyword evidence="8" id="KW-0472">Membrane</keyword>
<evidence type="ECO:0000256" key="8">
    <source>
        <dbReference type="ARBA" id="ARBA00023136"/>
    </source>
</evidence>
<evidence type="ECO:0000256" key="1">
    <source>
        <dbReference type="ARBA" id="ARBA00004479"/>
    </source>
</evidence>
<comment type="similarity">
    <text evidence="13">Belongs to the adenylyl cyclase class-4/guanylyl cyclase family.</text>
</comment>
<comment type="subcellular location">
    <subcellularLocation>
        <location evidence="1">Membrane</location>
        <topology evidence="1">Single-pass type I membrane protein</topology>
    </subcellularLocation>
</comment>
<evidence type="ECO:0000256" key="3">
    <source>
        <dbReference type="ARBA" id="ARBA00022692"/>
    </source>
</evidence>
<dbReference type="GO" id="GO:0004016">
    <property type="term" value="F:adenylate cyclase activity"/>
    <property type="evidence" value="ECO:0007669"/>
    <property type="project" value="TreeGrafter"/>
</dbReference>
<keyword evidence="16" id="KW-1185">Reference proteome</keyword>
<keyword evidence="7" id="KW-0342">GTP-binding</keyword>
<sequence length="163" mass="18299">VVNLLNDLYTCFDAIIDNFDVYKVETIGDAYMVVSGLPVRNGKLHGREVARMSLALLDAVKNFRIRHRPDQQLKLRIGIHSGPVCTGVVGLKMPRYCLFGDTVNTASRMESNGEALKIHVSEATRLVIEEFSSFQLQLRGEIEVKGKGRMRTYWLLGESDGNK</sequence>
<proteinExistence type="inferred from homology"/>
<evidence type="ECO:0000256" key="9">
    <source>
        <dbReference type="ARBA" id="ARBA00023170"/>
    </source>
</evidence>
<evidence type="ECO:0000256" key="6">
    <source>
        <dbReference type="ARBA" id="ARBA00022989"/>
    </source>
</evidence>
<keyword evidence="4" id="KW-0732">Signal</keyword>
<dbReference type="PROSITE" id="PS00452">
    <property type="entry name" value="GUANYLATE_CYCLASE_1"/>
    <property type="match status" value="1"/>
</dbReference>
<dbReference type="PANTHER" id="PTHR11920">
    <property type="entry name" value="GUANYLYL CYCLASE"/>
    <property type="match status" value="1"/>
</dbReference>
<evidence type="ECO:0000313" key="16">
    <source>
        <dbReference type="Proteomes" id="UP001314229"/>
    </source>
</evidence>
<gene>
    <name evidence="15" type="ORF">FSCOSCO3_A016256</name>
</gene>
<dbReference type="AlphaFoldDB" id="A0AAV1QJB3"/>
<evidence type="ECO:0000259" key="14">
    <source>
        <dbReference type="PROSITE" id="PS50125"/>
    </source>
</evidence>